<dbReference type="SMART" id="SM00456">
    <property type="entry name" value="WW"/>
    <property type="match status" value="1"/>
</dbReference>
<feature type="compositionally biased region" description="Basic and acidic residues" evidence="2">
    <location>
        <begin position="1044"/>
        <end position="1062"/>
    </location>
</feature>
<organism evidence="4 5">
    <name type="scientific">Chrysodeixis includens</name>
    <name type="common">Soybean looper</name>
    <name type="synonym">Pseudoplusia includens</name>
    <dbReference type="NCBI Taxonomy" id="689277"/>
    <lineage>
        <taxon>Eukaryota</taxon>
        <taxon>Metazoa</taxon>
        <taxon>Ecdysozoa</taxon>
        <taxon>Arthropoda</taxon>
        <taxon>Hexapoda</taxon>
        <taxon>Insecta</taxon>
        <taxon>Pterygota</taxon>
        <taxon>Neoptera</taxon>
        <taxon>Endopterygota</taxon>
        <taxon>Lepidoptera</taxon>
        <taxon>Glossata</taxon>
        <taxon>Ditrysia</taxon>
        <taxon>Noctuoidea</taxon>
        <taxon>Noctuidae</taxon>
        <taxon>Plusiinae</taxon>
        <taxon>Chrysodeixis</taxon>
    </lineage>
</organism>
<proteinExistence type="predicted"/>
<gene>
    <name evidence="4" type="ORF">CINC_LOCUS12203</name>
</gene>
<dbReference type="SUPFAM" id="SSF51045">
    <property type="entry name" value="WW domain"/>
    <property type="match status" value="1"/>
</dbReference>
<feature type="compositionally biased region" description="Basic and acidic residues" evidence="2">
    <location>
        <begin position="114"/>
        <end position="127"/>
    </location>
</feature>
<protein>
    <recommendedName>
        <fullName evidence="3">WW domain-containing protein</fullName>
    </recommendedName>
</protein>
<feature type="compositionally biased region" description="Polar residues" evidence="2">
    <location>
        <begin position="1025"/>
        <end position="1043"/>
    </location>
</feature>
<dbReference type="CDD" id="cd00201">
    <property type="entry name" value="WW"/>
    <property type="match status" value="1"/>
</dbReference>
<feature type="region of interest" description="Disordered" evidence="2">
    <location>
        <begin position="1309"/>
        <end position="1328"/>
    </location>
</feature>
<feature type="compositionally biased region" description="Basic and acidic residues" evidence="2">
    <location>
        <begin position="136"/>
        <end position="145"/>
    </location>
</feature>
<evidence type="ECO:0000313" key="5">
    <source>
        <dbReference type="Proteomes" id="UP001154114"/>
    </source>
</evidence>
<feature type="region of interest" description="Disordered" evidence="2">
    <location>
        <begin position="114"/>
        <end position="200"/>
    </location>
</feature>
<feature type="coiled-coil region" evidence="1">
    <location>
        <begin position="731"/>
        <end position="877"/>
    </location>
</feature>
<dbReference type="Gene3D" id="3.30.1470.10">
    <property type="entry name" value="Photosystem I PsaD, reaction center subunit II"/>
    <property type="match status" value="1"/>
</dbReference>
<feature type="compositionally biased region" description="Polar residues" evidence="2">
    <location>
        <begin position="1063"/>
        <end position="1074"/>
    </location>
</feature>
<dbReference type="Pfam" id="PF00397">
    <property type="entry name" value="WW"/>
    <property type="match status" value="1"/>
</dbReference>
<evidence type="ECO:0000256" key="1">
    <source>
        <dbReference type="SAM" id="Coils"/>
    </source>
</evidence>
<dbReference type="PROSITE" id="PS50020">
    <property type="entry name" value="WW_DOMAIN_2"/>
    <property type="match status" value="1"/>
</dbReference>
<dbReference type="PANTHER" id="PTHR21715">
    <property type="entry name" value="RH04127P"/>
    <property type="match status" value="1"/>
</dbReference>
<feature type="compositionally biased region" description="Basic and acidic residues" evidence="2">
    <location>
        <begin position="542"/>
        <end position="576"/>
    </location>
</feature>
<dbReference type="Proteomes" id="UP001154114">
    <property type="component" value="Chromosome 7"/>
</dbReference>
<dbReference type="InterPro" id="IPR053233">
    <property type="entry name" value="ABRA-related"/>
</dbReference>
<feature type="compositionally biased region" description="Polar residues" evidence="2">
    <location>
        <begin position="341"/>
        <end position="356"/>
    </location>
</feature>
<feature type="compositionally biased region" description="Pro residues" evidence="2">
    <location>
        <begin position="406"/>
        <end position="415"/>
    </location>
</feature>
<feature type="compositionally biased region" description="Low complexity" evidence="2">
    <location>
        <begin position="148"/>
        <end position="158"/>
    </location>
</feature>
<feature type="region of interest" description="Disordered" evidence="2">
    <location>
        <begin position="267"/>
        <end position="294"/>
    </location>
</feature>
<evidence type="ECO:0000256" key="2">
    <source>
        <dbReference type="SAM" id="MobiDB-lite"/>
    </source>
</evidence>
<keyword evidence="5" id="KW-1185">Reference proteome</keyword>
<feature type="domain" description="WW" evidence="3">
    <location>
        <begin position="49"/>
        <end position="83"/>
    </location>
</feature>
<feature type="region of interest" description="Disordered" evidence="2">
    <location>
        <begin position="405"/>
        <end position="463"/>
    </location>
</feature>
<feature type="compositionally biased region" description="Low complexity" evidence="2">
    <location>
        <begin position="1245"/>
        <end position="1264"/>
    </location>
</feature>
<evidence type="ECO:0000259" key="3">
    <source>
        <dbReference type="PROSITE" id="PS50020"/>
    </source>
</evidence>
<feature type="region of interest" description="Disordered" evidence="2">
    <location>
        <begin position="1227"/>
        <end position="1264"/>
    </location>
</feature>
<dbReference type="PANTHER" id="PTHR21715:SF0">
    <property type="entry name" value="RH04127P"/>
    <property type="match status" value="1"/>
</dbReference>
<reference evidence="4" key="1">
    <citation type="submission" date="2021-12" db="EMBL/GenBank/DDBJ databases">
        <authorList>
            <person name="King R."/>
        </authorList>
    </citation>
    <scope>NUCLEOTIDE SEQUENCE</scope>
</reference>
<keyword evidence="1" id="KW-0175">Coiled coil</keyword>
<dbReference type="OrthoDB" id="6344460at2759"/>
<evidence type="ECO:0000313" key="4">
    <source>
        <dbReference type="EMBL" id="CAH0625651.1"/>
    </source>
</evidence>
<feature type="compositionally biased region" description="Basic and acidic residues" evidence="2">
    <location>
        <begin position="600"/>
        <end position="623"/>
    </location>
</feature>
<dbReference type="InterPro" id="IPR036020">
    <property type="entry name" value="WW_dom_sf"/>
</dbReference>
<feature type="compositionally biased region" description="Polar residues" evidence="2">
    <location>
        <begin position="630"/>
        <end position="639"/>
    </location>
</feature>
<accession>A0A9P0C4E5</accession>
<dbReference type="InterPro" id="IPR001202">
    <property type="entry name" value="WW_dom"/>
</dbReference>
<dbReference type="PROSITE" id="PS01159">
    <property type="entry name" value="WW_DOMAIN_1"/>
    <property type="match status" value="1"/>
</dbReference>
<dbReference type="EMBL" id="LR824010">
    <property type="protein sequence ID" value="CAH0625651.1"/>
    <property type="molecule type" value="Genomic_DNA"/>
</dbReference>
<name>A0A9P0C4E5_CHRIL</name>
<feature type="region of interest" description="Disordered" evidence="2">
    <location>
        <begin position="335"/>
        <end position="356"/>
    </location>
</feature>
<feature type="region of interest" description="Disordered" evidence="2">
    <location>
        <begin position="488"/>
        <end position="646"/>
    </location>
</feature>
<feature type="region of interest" description="Disordered" evidence="2">
    <location>
        <begin position="973"/>
        <end position="1132"/>
    </location>
</feature>
<sequence length="1342" mass="151479">MSSPVVCREIFDENSQPSAEEISDYAHQLGIDPESESHLLPLAKDGLMQALPAPWKAYYDEKIQSHYYYNEDTKSTQWEHPLDNVYRELVKKARDASMQDDTCASVQELLTSEENTKNLERVETKVESDEELSTDSENHASDVRENATLTGPRRLTPLGRPPPSPLSRLDKKLSDTRISPLRRSVDGSLSGKPNLMRNTSDRDLLSRPAFGAERPKLLFKQQSEIIDLKMHVLNSPEEENFSPLLKTSKIERGFPLTGKGNMFLKISKSDLPSPETDKSFPLDSVTKSDPPKGILREKLSETLHKKVDSIIIGRHKQPSSFEEDRKSVRFKLENLPEPTVSPGSNSSSEQNDGQSSIISAAPTMPQILSPIIPSSPLVPSSPLIASPVLSPPQVPLNQIVLNPLAARPPLPPRPIDSPREVKSLSGSERSIGDSIDSDSHTRGTSPRRRVLRPPPGDYIKPDLFQKNFQKISDLVRPGDIETVPVSLEEPVFSEKEARPRSPMIPQKSKISINLMESIESETSIDSPDREFANLDLNDLDDSNDKDKQINDKEHEKEISKSDDMSEKRSSAEKPRLAENIQIPQIKVPTLDFTKAPSDSDDSKKTSIRDDESKISLSKSHDPPIIKSPQIKVSPTSSIGSDMRSPRLDYAKPWSPLSTFKPLNKSISPQIKPSDSASSLGKGLTSPRLDGVIISQGKSSSDNVVVVYQFETQEESFPKPIKSPLIPDMGTRDLIERNKADERRRLELALQKELESIRVEWSVRERKLRAELNEELREAEDKFIAEKRMRLSEQAERHRRDMEESLAKAEQNHRETLEKATSELEARCRHDLEFAERQHLDNMNKLYLQNREKLIEQQRQLEIENERALSELRDQLQANLTKERGRMIEENRATIDTLREEHTTRVTDLRHDYRAEIDRLRTQHACHLEEVRSRLASERAAGGRLHDERALQDKYRCLKEKYVRLKHDVKMSIERRNKRREMSMTTGSETEKSNSHKANQSLERCKELNETSVSVVVEPEPPRARMNNNPSIKYNDNETSFSDSNAHKPMDNNNDDWKLRRDNTLPSADTSQASCKSRPHRRAAVAFREPPRRRRDRDTHTGATTDCQDSSDATTADEKPKENVNGHGRRRCFTRLKSASTSRLNYSPKRGEGWSSPLESLRQQLRKLDDLEDQFPDLACQPAYSLRYPFAELGAVATADTPELEFVRHRALVEREGMRRARAALKRRSAALRETRASLSPHRAPSEATTSEASSGSSGAPAEAGGAVLRSLRALHADVRDIWRALDARRPHTASPETSSCNAATTSQTRMTMSAPEPAIQDNSDGGVAERARGLRAWLQTAP</sequence>